<dbReference type="GO" id="GO:0005829">
    <property type="term" value="C:cytosol"/>
    <property type="evidence" value="ECO:0007669"/>
    <property type="project" value="TreeGrafter"/>
</dbReference>
<comment type="function">
    <text evidence="1 7">One of the essential components for the initiation of protein synthesis. Stabilizes the binding of IF-2 and IF-3 on the 30S subunit to which N-formylmethionyl-tRNA(fMet) subsequently binds. Helps modulate mRNA selection, yielding the 30S pre-initiation complex (PIC). Upon addition of the 50S ribosomal subunit IF-1, IF-2 and IF-3 are released leaving the mature 70S translation initiation complex.</text>
</comment>
<dbReference type="GO" id="GO:0003743">
    <property type="term" value="F:translation initiation factor activity"/>
    <property type="evidence" value="ECO:0007669"/>
    <property type="project" value="UniProtKB-UniRule"/>
</dbReference>
<dbReference type="GO" id="GO:0019843">
    <property type="term" value="F:rRNA binding"/>
    <property type="evidence" value="ECO:0007669"/>
    <property type="project" value="UniProtKB-UniRule"/>
</dbReference>
<keyword evidence="7" id="KW-0699">rRNA-binding</keyword>
<dbReference type="SUPFAM" id="SSF50249">
    <property type="entry name" value="Nucleic acid-binding proteins"/>
    <property type="match status" value="1"/>
</dbReference>
<evidence type="ECO:0000256" key="3">
    <source>
        <dbReference type="ARBA" id="ARBA00011599"/>
    </source>
</evidence>
<dbReference type="Pfam" id="PF01176">
    <property type="entry name" value="eIF-1a"/>
    <property type="match status" value="1"/>
</dbReference>
<dbReference type="GO" id="GO:0009507">
    <property type="term" value="C:chloroplast"/>
    <property type="evidence" value="ECO:0007669"/>
    <property type="project" value="UniProtKB-SubCell"/>
</dbReference>
<dbReference type="EMBL" id="AP018901">
    <property type="protein sequence ID" value="BBF90848.1"/>
    <property type="molecule type" value="Genomic_DNA"/>
</dbReference>
<dbReference type="InterPro" id="IPR004368">
    <property type="entry name" value="TIF_IF1"/>
</dbReference>
<dbReference type="NCBIfam" id="TIGR00008">
    <property type="entry name" value="infA"/>
    <property type="match status" value="1"/>
</dbReference>
<dbReference type="InterPro" id="IPR006196">
    <property type="entry name" value="RNA-binding_domain_S1_IF1"/>
</dbReference>
<name>A0A3Q9WV78_LAGFR</name>
<keyword evidence="7" id="KW-0694">RNA-binding</keyword>
<dbReference type="FunFam" id="2.40.50.140:FF:000002">
    <property type="entry name" value="Translation initiation factor IF-1"/>
    <property type="match status" value="1"/>
</dbReference>
<accession>A0A3Q9WV78</accession>
<keyword evidence="10" id="KW-0150">Chloroplast</keyword>
<proteinExistence type="inferred from homology"/>
<geneLocation type="chloroplast" evidence="10"/>
<sequence>MVNIEGLVTEALSNGMFRVRLDNGYYILAYISGKIRINSIRILPGDRVKVELSPYDLTKGRIVYRLLNKSVNDEMTDVDPTSDRDNELENSENEMEYNRTHYKSKDHRHENSRFCS</sequence>
<comment type="subunit">
    <text evidence="3 7">Component of the 30S ribosomal translation pre-initiation complex which assembles on the 30S ribosome in the order IF-2 and IF-3, IF-1 and N-formylmethionyl-tRNA(fMet); mRNA recruitment can occur at any time during PIC assembly.</text>
</comment>
<reference evidence="10" key="1">
    <citation type="journal article" date="2018" name="Mol. Phylogenet. Evol.">
        <title>Enlarged and highly repetitive plastome of Lagarostrobos and plastid phylogenomics of Podocarpaceae.</title>
        <authorList>
            <person name="Sudianto E."/>
            <person name="Wu C.-S."/>
            <person name="Leonhard L."/>
            <person name="Martine W.F."/>
            <person name="Chaw S.-M."/>
        </authorList>
    </citation>
    <scope>NUCLEOTIDE SEQUENCE</scope>
</reference>
<evidence type="ECO:0000256" key="6">
    <source>
        <dbReference type="ARBA" id="ARBA00068272"/>
    </source>
</evidence>
<evidence type="ECO:0000256" key="1">
    <source>
        <dbReference type="ARBA" id="ARBA00003935"/>
    </source>
</evidence>
<evidence type="ECO:0000256" key="2">
    <source>
        <dbReference type="ARBA" id="ARBA00010939"/>
    </source>
</evidence>
<evidence type="ECO:0000259" key="9">
    <source>
        <dbReference type="PROSITE" id="PS50832"/>
    </source>
</evidence>
<feature type="domain" description="S1-like" evidence="9">
    <location>
        <begin position="1"/>
        <end position="67"/>
    </location>
</feature>
<evidence type="ECO:0000256" key="8">
    <source>
        <dbReference type="SAM" id="MobiDB-lite"/>
    </source>
</evidence>
<dbReference type="PANTHER" id="PTHR33370">
    <property type="entry name" value="TRANSLATION INITIATION FACTOR IF-1, CHLOROPLASTIC"/>
    <property type="match status" value="1"/>
</dbReference>
<dbReference type="AlphaFoldDB" id="A0A3Q9WV78"/>
<feature type="region of interest" description="Disordered" evidence="8">
    <location>
        <begin position="74"/>
        <end position="116"/>
    </location>
</feature>
<gene>
    <name evidence="7 10" type="primary">infA</name>
</gene>
<dbReference type="HAMAP" id="MF_00075">
    <property type="entry name" value="IF_1"/>
    <property type="match status" value="1"/>
</dbReference>
<organism evidence="10">
    <name type="scientific">Lagarostrobos franklinii</name>
    <name type="common">Huon pine</name>
    <name type="synonym">Dacrydium franklinii</name>
    <dbReference type="NCBI Taxonomy" id="56892"/>
    <lineage>
        <taxon>Eukaryota</taxon>
        <taxon>Viridiplantae</taxon>
        <taxon>Streptophyta</taxon>
        <taxon>Embryophyta</taxon>
        <taxon>Tracheophyta</taxon>
        <taxon>Spermatophyta</taxon>
        <taxon>Pinopsida</taxon>
        <taxon>Pinidae</taxon>
        <taxon>Conifers II</taxon>
        <taxon>Araucariales</taxon>
        <taxon>Podocarpaceae</taxon>
        <taxon>Lagarostrobos</taxon>
    </lineage>
</organism>
<evidence type="ECO:0000256" key="7">
    <source>
        <dbReference type="HAMAP-Rule" id="MF_00075"/>
    </source>
</evidence>
<dbReference type="PANTHER" id="PTHR33370:SF1">
    <property type="entry name" value="TRANSLATION INITIATION FACTOR IF-1, CHLOROPLASTIC"/>
    <property type="match status" value="1"/>
</dbReference>
<keyword evidence="10" id="KW-0934">Plastid</keyword>
<comment type="subcellular location">
    <subcellularLocation>
        <location evidence="7">Plastid</location>
        <location evidence="7">Chloroplast</location>
    </subcellularLocation>
</comment>
<dbReference type="InterPro" id="IPR012340">
    <property type="entry name" value="NA-bd_OB-fold"/>
</dbReference>
<evidence type="ECO:0000256" key="5">
    <source>
        <dbReference type="ARBA" id="ARBA00022917"/>
    </source>
</evidence>
<keyword evidence="5 7" id="KW-0648">Protein biosynthesis</keyword>
<dbReference type="GO" id="GO:0043022">
    <property type="term" value="F:ribosome binding"/>
    <property type="evidence" value="ECO:0007669"/>
    <property type="project" value="UniProtKB-UniRule"/>
</dbReference>
<evidence type="ECO:0000313" key="10">
    <source>
        <dbReference type="EMBL" id="BBF90848.1"/>
    </source>
</evidence>
<dbReference type="CDD" id="cd04451">
    <property type="entry name" value="S1_IF1"/>
    <property type="match status" value="1"/>
</dbReference>
<dbReference type="Gene3D" id="2.40.50.140">
    <property type="entry name" value="Nucleic acid-binding proteins"/>
    <property type="match status" value="1"/>
</dbReference>
<dbReference type="PROSITE" id="PS50832">
    <property type="entry name" value="S1_IF1_TYPE"/>
    <property type="match status" value="1"/>
</dbReference>
<evidence type="ECO:0000256" key="4">
    <source>
        <dbReference type="ARBA" id="ARBA00022540"/>
    </source>
</evidence>
<protein>
    <recommendedName>
        <fullName evidence="6 7">Translation initiation factor IF-1, chloroplastic</fullName>
    </recommendedName>
</protein>
<keyword evidence="4 7" id="KW-0396">Initiation factor</keyword>
<feature type="compositionally biased region" description="Basic and acidic residues" evidence="8">
    <location>
        <begin position="107"/>
        <end position="116"/>
    </location>
</feature>
<comment type="similarity">
    <text evidence="2 7">Belongs to the IF-1 family.</text>
</comment>